<dbReference type="Proteomes" id="UP000277928">
    <property type="component" value="Unassembled WGS sequence"/>
</dbReference>
<evidence type="ECO:0000256" key="6">
    <source>
        <dbReference type="ARBA" id="ARBA00022753"/>
    </source>
</evidence>
<feature type="transmembrane region" description="Helical" evidence="10">
    <location>
        <begin position="36"/>
        <end position="56"/>
    </location>
</feature>
<dbReference type="PANTHER" id="PTHR31525">
    <property type="entry name" value="HEME TRANSPORTER HRG1"/>
    <property type="match status" value="1"/>
</dbReference>
<evidence type="ECO:0000256" key="11">
    <source>
        <dbReference type="SAM" id="SignalP"/>
    </source>
</evidence>
<keyword evidence="5 10" id="KW-0812">Transmembrane</keyword>
<comment type="subcellular location">
    <subcellularLocation>
        <location evidence="2">Endosome membrane</location>
        <topology evidence="2">Multi-pass membrane protein</topology>
    </subcellularLocation>
    <subcellularLocation>
        <location evidence="1">Lysosome membrane</location>
        <topology evidence="1">Multi-pass membrane protein</topology>
    </subcellularLocation>
</comment>
<dbReference type="GO" id="GO:0005886">
    <property type="term" value="C:plasma membrane"/>
    <property type="evidence" value="ECO:0007669"/>
    <property type="project" value="TreeGrafter"/>
</dbReference>
<evidence type="ECO:0000256" key="8">
    <source>
        <dbReference type="ARBA" id="ARBA00023136"/>
    </source>
</evidence>
<protein>
    <recommendedName>
        <fullName evidence="14">Heme-copper oxidase subunit III family profile domain-containing protein</fullName>
    </recommendedName>
</protein>
<keyword evidence="11" id="KW-0732">Signal</keyword>
<keyword evidence="9" id="KW-0458">Lysosome</keyword>
<keyword evidence="7 10" id="KW-1133">Transmembrane helix</keyword>
<evidence type="ECO:0000256" key="4">
    <source>
        <dbReference type="ARBA" id="ARBA00022448"/>
    </source>
</evidence>
<feature type="transmembrane region" description="Helical" evidence="10">
    <location>
        <begin position="62"/>
        <end position="79"/>
    </location>
</feature>
<feature type="transmembrane region" description="Helical" evidence="10">
    <location>
        <begin position="100"/>
        <end position="125"/>
    </location>
</feature>
<evidence type="ECO:0000256" key="5">
    <source>
        <dbReference type="ARBA" id="ARBA00022692"/>
    </source>
</evidence>
<proteinExistence type="inferred from homology"/>
<keyword evidence="8 10" id="KW-0472">Membrane</keyword>
<evidence type="ECO:0000256" key="10">
    <source>
        <dbReference type="SAM" id="Phobius"/>
    </source>
</evidence>
<evidence type="ECO:0000313" key="12">
    <source>
        <dbReference type="EMBL" id="VDK76728.1"/>
    </source>
</evidence>
<evidence type="ECO:0000256" key="1">
    <source>
        <dbReference type="ARBA" id="ARBA00004155"/>
    </source>
</evidence>
<dbReference type="AlphaFoldDB" id="A0A3P6UCK6"/>
<feature type="chain" id="PRO_5018145350" description="Heme-copper oxidase subunit III family profile domain-containing protein" evidence="11">
    <location>
        <begin position="19"/>
        <end position="173"/>
    </location>
</feature>
<dbReference type="PANTHER" id="PTHR31525:SF1">
    <property type="entry name" value="HEME TRANSPORTER HRG1"/>
    <property type="match status" value="1"/>
</dbReference>
<feature type="transmembrane region" description="Helical" evidence="10">
    <location>
        <begin position="137"/>
        <end position="159"/>
    </location>
</feature>
<keyword evidence="4" id="KW-0813">Transport</keyword>
<feature type="signal peptide" evidence="11">
    <location>
        <begin position="1"/>
        <end position="18"/>
    </location>
</feature>
<dbReference type="Pfam" id="PF16954">
    <property type="entry name" value="HRG"/>
    <property type="match status" value="1"/>
</dbReference>
<comment type="similarity">
    <text evidence="3">Belongs to the HRG family.</text>
</comment>
<organism evidence="12 13">
    <name type="scientific">Litomosoides sigmodontis</name>
    <name type="common">Filarial nematode worm</name>
    <dbReference type="NCBI Taxonomy" id="42156"/>
    <lineage>
        <taxon>Eukaryota</taxon>
        <taxon>Metazoa</taxon>
        <taxon>Ecdysozoa</taxon>
        <taxon>Nematoda</taxon>
        <taxon>Chromadorea</taxon>
        <taxon>Rhabditida</taxon>
        <taxon>Spirurina</taxon>
        <taxon>Spiruromorpha</taxon>
        <taxon>Filarioidea</taxon>
        <taxon>Onchocercidae</taxon>
        <taxon>Litomosoides</taxon>
    </lineage>
</organism>
<dbReference type="InterPro" id="IPR026218">
    <property type="entry name" value="HRG"/>
</dbReference>
<dbReference type="GO" id="GO:0020037">
    <property type="term" value="F:heme binding"/>
    <property type="evidence" value="ECO:0007669"/>
    <property type="project" value="TreeGrafter"/>
</dbReference>
<evidence type="ECO:0000256" key="2">
    <source>
        <dbReference type="ARBA" id="ARBA00004337"/>
    </source>
</evidence>
<sequence length="173" mass="20064">MIRLICLLLLLNINTDLPLKSDWTTMTLTWKMKVRLFWPMIGILSGIMAGLSFTIIYHNWSAAVMAFISSISAVNLLLIHRRHIMGTMLMLSESKVKFIFAINCILSILCFVGVIVCLTLAATWHQSLSPKDLKKENLWITAVWFFMTFKWFILSVWYIHRYTSQQSTEQLLS</sequence>
<keyword evidence="13" id="KW-1185">Reference proteome</keyword>
<dbReference type="GO" id="GO:0015232">
    <property type="term" value="F:heme transmembrane transporter activity"/>
    <property type="evidence" value="ECO:0007669"/>
    <property type="project" value="InterPro"/>
</dbReference>
<accession>A0A3P6UCK6</accession>
<gene>
    <name evidence="12" type="ORF">NLS_LOCUS3381</name>
</gene>
<dbReference type="GO" id="GO:0005765">
    <property type="term" value="C:lysosomal membrane"/>
    <property type="evidence" value="ECO:0007669"/>
    <property type="project" value="UniProtKB-SubCell"/>
</dbReference>
<evidence type="ECO:0000256" key="3">
    <source>
        <dbReference type="ARBA" id="ARBA00006203"/>
    </source>
</evidence>
<evidence type="ECO:0000256" key="7">
    <source>
        <dbReference type="ARBA" id="ARBA00022989"/>
    </source>
</evidence>
<reference evidence="12 13" key="1">
    <citation type="submission" date="2018-08" db="EMBL/GenBank/DDBJ databases">
        <authorList>
            <person name="Laetsch R D."/>
            <person name="Stevens L."/>
            <person name="Kumar S."/>
            <person name="Blaxter L. M."/>
        </authorList>
    </citation>
    <scope>NUCLEOTIDE SEQUENCE [LARGE SCALE GENOMIC DNA]</scope>
</reference>
<evidence type="ECO:0000256" key="9">
    <source>
        <dbReference type="ARBA" id="ARBA00023228"/>
    </source>
</evidence>
<dbReference type="GO" id="GO:0010008">
    <property type="term" value="C:endosome membrane"/>
    <property type="evidence" value="ECO:0007669"/>
    <property type="project" value="UniProtKB-SubCell"/>
</dbReference>
<dbReference type="PRINTS" id="PR02095">
    <property type="entry name" value="TRNSPORTRHRG"/>
</dbReference>
<dbReference type="EMBL" id="UYRX01000181">
    <property type="protein sequence ID" value="VDK76728.1"/>
    <property type="molecule type" value="Genomic_DNA"/>
</dbReference>
<dbReference type="OrthoDB" id="5954402at2759"/>
<evidence type="ECO:0008006" key="14">
    <source>
        <dbReference type="Google" id="ProtNLM"/>
    </source>
</evidence>
<dbReference type="OMA" id="AVWFFMT"/>
<keyword evidence="6" id="KW-0967">Endosome</keyword>
<name>A0A3P6UCK6_LITSI</name>
<evidence type="ECO:0000313" key="13">
    <source>
        <dbReference type="Proteomes" id="UP000277928"/>
    </source>
</evidence>